<proteinExistence type="predicted"/>
<name>A0ACD5UKW4_AVESA</name>
<evidence type="ECO:0000313" key="2">
    <source>
        <dbReference type="Proteomes" id="UP001732700"/>
    </source>
</evidence>
<keyword evidence="2" id="KW-1185">Reference proteome</keyword>
<dbReference type="Proteomes" id="UP001732700">
    <property type="component" value="Chromosome 2C"/>
</dbReference>
<reference evidence="1" key="2">
    <citation type="submission" date="2025-09" db="UniProtKB">
        <authorList>
            <consortium name="EnsemblPlants"/>
        </authorList>
    </citation>
    <scope>IDENTIFICATION</scope>
</reference>
<dbReference type="EnsemblPlants" id="AVESA.00010b.r2.2CG0270210.1">
    <property type="protein sequence ID" value="AVESA.00010b.r2.2CG0270210.1.CDS.1"/>
    <property type="gene ID" value="AVESA.00010b.r2.2CG0270210"/>
</dbReference>
<sequence length="757" mass="81150">MASTISIILSYLLLVLILLQFTDSATTQEPKIATEHKPHSSKSQTYIVQTNHLMKPSKFSTLERWYASMVASHSPRDTNSSARILYTYATVLHGFAVRLTSDEAQRMSRLSGVSGVYKNRVYYTQTTRSPGFLGLSPESGVWPDSEFGDGIIIGFIDTGIWPEHASFDDGGLGPVRPTWRGKCVDAQEFNASSCNNKLVGAKVFVKEPGGAFTPRDKFGHGMHVAATAAGSKVPGANLLNFSRGVARGIAPKAKIAMYKACTKKGRCPEWCIAAAIDAAVSDGVDIISVSISGDNKPLYDDVFAIATFGAESRGVLVVLAGGNRGPRASTVTHLAPWMVSVGAATTDRVFPAKLKLGNGLLLTGQSLYTMKAQCVSMIPLVHSSCKPKDLTPDRVMGKIVVCSVEGAWSGMYVERAGGAGLVTSDSFERFRDAVLAKSFSLPGLILGYAAGKRLDDYMASVPYPVASLAFSCDTVTGANRAPMVAGFSSRGPSAVVPEILKPDVVAPGVNILAAWSGEAPSRAEFNIISGTSMACPHVAGVAALVKRRHSDWTPAMVRSALMTSALTVDNTGKQILDNGVDIDGGGVPGATPFVAGAGFIIPRRAMDPGLVYEAGTQDYIDFLCSLNYTVEQMRRFVPGLNKCTRTLPGGVANLNYPSLVVVFDVNTRVRTLKRTVTKVSVQPETYAVTVAAPDGVQVTVKPSVLEFRKRNEKRSYTVEFRSEAGGDMKLAGWGFGFISWENRKHQVRSPIAFKWEN</sequence>
<reference evidence="1" key="1">
    <citation type="submission" date="2021-05" db="EMBL/GenBank/DDBJ databases">
        <authorList>
            <person name="Scholz U."/>
            <person name="Mascher M."/>
            <person name="Fiebig A."/>
        </authorList>
    </citation>
    <scope>NUCLEOTIDE SEQUENCE [LARGE SCALE GENOMIC DNA]</scope>
</reference>
<protein>
    <submittedName>
        <fullName evidence="1">Uncharacterized protein</fullName>
    </submittedName>
</protein>
<evidence type="ECO:0000313" key="1">
    <source>
        <dbReference type="EnsemblPlants" id="AVESA.00010b.r2.2CG0270210.1.CDS.1"/>
    </source>
</evidence>
<organism evidence="1 2">
    <name type="scientific">Avena sativa</name>
    <name type="common">Oat</name>
    <dbReference type="NCBI Taxonomy" id="4498"/>
    <lineage>
        <taxon>Eukaryota</taxon>
        <taxon>Viridiplantae</taxon>
        <taxon>Streptophyta</taxon>
        <taxon>Embryophyta</taxon>
        <taxon>Tracheophyta</taxon>
        <taxon>Spermatophyta</taxon>
        <taxon>Magnoliopsida</taxon>
        <taxon>Liliopsida</taxon>
        <taxon>Poales</taxon>
        <taxon>Poaceae</taxon>
        <taxon>BOP clade</taxon>
        <taxon>Pooideae</taxon>
        <taxon>Poodae</taxon>
        <taxon>Poeae</taxon>
        <taxon>Poeae Chloroplast Group 1 (Aveneae type)</taxon>
        <taxon>Aveninae</taxon>
        <taxon>Avena</taxon>
    </lineage>
</organism>
<accession>A0ACD5UKW4</accession>